<gene>
    <name evidence="2" type="ORF">EMCG_08589</name>
</gene>
<organism evidence="2 3">
    <name type="scientific">[Emmonsia] crescens</name>
    <dbReference type="NCBI Taxonomy" id="73230"/>
    <lineage>
        <taxon>Eukaryota</taxon>
        <taxon>Fungi</taxon>
        <taxon>Dikarya</taxon>
        <taxon>Ascomycota</taxon>
        <taxon>Pezizomycotina</taxon>
        <taxon>Eurotiomycetes</taxon>
        <taxon>Eurotiomycetidae</taxon>
        <taxon>Onygenales</taxon>
        <taxon>Ajellomycetaceae</taxon>
        <taxon>Emergomyces</taxon>
    </lineage>
</organism>
<name>A0A0G2I4M6_9EURO</name>
<proteinExistence type="predicted"/>
<comment type="caution">
    <text evidence="2">The sequence shown here is derived from an EMBL/GenBank/DDBJ whole genome shotgun (WGS) entry which is preliminary data.</text>
</comment>
<evidence type="ECO:0000313" key="3">
    <source>
        <dbReference type="Proteomes" id="UP000034164"/>
    </source>
</evidence>
<protein>
    <recommendedName>
        <fullName evidence="4">Secreted protein</fullName>
    </recommendedName>
</protein>
<dbReference type="AlphaFoldDB" id="A0A0G2I4M6"/>
<dbReference type="VEuPathDB" id="FungiDB:EMCG_08589"/>
<sequence length="61" mass="6938">MLQMAVLMVVLSPMVALRVSMALPRVAHPTCPRTLHRPVRSRPSRERAMERFQIRGAGDTR</sequence>
<evidence type="ECO:0000256" key="1">
    <source>
        <dbReference type="SAM" id="SignalP"/>
    </source>
</evidence>
<feature type="signal peptide" evidence="1">
    <location>
        <begin position="1"/>
        <end position="16"/>
    </location>
</feature>
<dbReference type="Proteomes" id="UP000034164">
    <property type="component" value="Unassembled WGS sequence"/>
</dbReference>
<evidence type="ECO:0008006" key="4">
    <source>
        <dbReference type="Google" id="ProtNLM"/>
    </source>
</evidence>
<accession>A0A0G2I4M6</accession>
<reference evidence="3" key="1">
    <citation type="journal article" date="2015" name="PLoS Genet.">
        <title>The dynamic genome and transcriptome of the human fungal pathogen Blastomyces and close relative Emmonsia.</title>
        <authorList>
            <person name="Munoz J.F."/>
            <person name="Gauthier G.M."/>
            <person name="Desjardins C.A."/>
            <person name="Gallo J.E."/>
            <person name="Holder J."/>
            <person name="Sullivan T.D."/>
            <person name="Marty A.J."/>
            <person name="Carmen J.C."/>
            <person name="Chen Z."/>
            <person name="Ding L."/>
            <person name="Gujja S."/>
            <person name="Magrini V."/>
            <person name="Misas E."/>
            <person name="Mitreva M."/>
            <person name="Priest M."/>
            <person name="Saif S."/>
            <person name="Whiston E.A."/>
            <person name="Young S."/>
            <person name="Zeng Q."/>
            <person name="Goldman W.E."/>
            <person name="Mardis E.R."/>
            <person name="Taylor J.W."/>
            <person name="McEwen J.G."/>
            <person name="Clay O.K."/>
            <person name="Klein B.S."/>
            <person name="Cuomo C.A."/>
        </authorList>
    </citation>
    <scope>NUCLEOTIDE SEQUENCE [LARGE SCALE GENOMIC DNA]</scope>
    <source>
        <strain evidence="3">UAMH 3008</strain>
    </source>
</reference>
<dbReference type="EMBL" id="LCZI01000621">
    <property type="protein sequence ID" value="KKZ65577.1"/>
    <property type="molecule type" value="Genomic_DNA"/>
</dbReference>
<evidence type="ECO:0000313" key="2">
    <source>
        <dbReference type="EMBL" id="KKZ65577.1"/>
    </source>
</evidence>
<feature type="chain" id="PRO_5002545506" description="Secreted protein" evidence="1">
    <location>
        <begin position="17"/>
        <end position="61"/>
    </location>
</feature>
<keyword evidence="1" id="KW-0732">Signal</keyword>